<proteinExistence type="predicted"/>
<sequence>MYYKNVLVVLVAFSLLTAFTCAKKSKKSKPPRVDESFQPDVVAYSSFGFNDVGTNDGFVPSSPDYSSFVTGIDPETTTRLYGPAFPTALDSTGFSSNYASNLFNIETQETDENVNQNPGMLHYLHNSVNLFSEPSLDLNDDQSKNKRNEDFSASNTDERKHPVYGTKLNHKTTNKQYPKQLNNTEHDVFTSSYTNPSDDKFFSFSDVSSTYESKPTHSETNVSYVPNFDVYSQDYPTIEAPNYTKSINIYGSENFPTVVDFTNTNQFESTGVDIASPSMAKPLNTRFNNIYKNQNDDSFTNSFNHNTHKIKFHNFIHTKNNYEKTTKPSIYLGDTNSQDYSISPIKNYTSVTKLASENKMKQKKPWSSANITNYYKNWKDLSLKGYQYSTNNSHMTFKYNTDNYKKDSDNEDEVKAASSNLVDFTNYRLPEPDFAKFNIKREPDFTKIKPVVEEEEYSIDKPIKERIKQNEYNDRFQSFFSTLPTTTSSYWGNSFQSPEYFSIKNHQAKPQFTDDIADEFVTIPRAPPRSNYNKLPDTKFSEWSYGSQRPHRPIKPSKELFTRFKSEEDLLGLRNHDTSHPSYLPTFYPNLHDDMSDDNSNYKKLVDKWKESYLKAKYKDSALRDYENYAAETKTVHVPMPRPYPIEIPHPVIVPVPQPFPVRVPVSKPVAVPVVQEIMVPIEKPVPYPVIKRVPYPIEKPVPVRVEKEIKVPVPKPYPVHMPYVRPVFHHTRPHDEMEADLEENDYYPQSSKNNYRKRPYVSRNRPRRPSRTIYERNRRRSPERRRPTPSNLDEQRRRPGSGEMTNKYHDLNSEYDNDRDYYWHCIPRLYITEHKYHVEIYSNMRALSFIIALAAASICNAATPQLRFAWKMVDFTWSSPAEKENAIKENLYVPENNLPLGMVRWKNKVFVTLPKWKKGVASSLNYIDIDGPQDQKLKPYPSFKDNFVSDTASALPSNSSIISVFRLFVDACDRLWVMDSGLADILGSPHQIAGPSLVIFDLNTDQLLHRYFFKLSDMKEDSFFANVVVDVDKDTCDNAFAYVPDLGAYGVVVYSLKQDDSWRVSHHYFHFEPLAGAYNVAGIKFQWTDGVFGLALSEPRENGFRTMFFHAFSSTKEFCVSTELLRNYTHIDKSEAFHDFKLLGDRGEGTQASASYYDPKTHVLFYTQVNRDGVGCWNVNKPYTPENNPLIISDPKLYEFPNDLKVDAEGTLWLLVDKLPRFIYSKLDPNEINYSIYSISTTDAIAGTACQ</sequence>
<evidence type="ECO:0000313" key="1">
    <source>
        <dbReference type="EMBL" id="KAJ0179815.1"/>
    </source>
</evidence>
<reference evidence="1 2" key="1">
    <citation type="journal article" date="2021" name="Front. Genet.">
        <title>Chromosome-Level Genome Assembly Reveals Significant Gene Expansion in the Toll and IMD Signaling Pathways of Dendrolimus kikuchii.</title>
        <authorList>
            <person name="Zhou J."/>
            <person name="Wu P."/>
            <person name="Xiong Z."/>
            <person name="Liu N."/>
            <person name="Zhao N."/>
            <person name="Ji M."/>
            <person name="Qiu Y."/>
            <person name="Yang B."/>
        </authorList>
    </citation>
    <scope>NUCLEOTIDE SEQUENCE [LARGE SCALE GENOMIC DNA]</scope>
    <source>
        <strain evidence="1">Ann1</strain>
    </source>
</reference>
<dbReference type="Proteomes" id="UP000824533">
    <property type="component" value="Linkage Group LG07"/>
</dbReference>
<evidence type="ECO:0000313" key="2">
    <source>
        <dbReference type="Proteomes" id="UP000824533"/>
    </source>
</evidence>
<comment type="caution">
    <text evidence="1">The sequence shown here is derived from an EMBL/GenBank/DDBJ whole genome shotgun (WGS) entry which is preliminary data.</text>
</comment>
<dbReference type="EMBL" id="CM034393">
    <property type="protein sequence ID" value="KAJ0179815.1"/>
    <property type="molecule type" value="Genomic_DNA"/>
</dbReference>
<gene>
    <name evidence="1" type="ORF">K1T71_004406</name>
</gene>
<organism evidence="1 2">
    <name type="scientific">Dendrolimus kikuchii</name>
    <dbReference type="NCBI Taxonomy" id="765133"/>
    <lineage>
        <taxon>Eukaryota</taxon>
        <taxon>Metazoa</taxon>
        <taxon>Ecdysozoa</taxon>
        <taxon>Arthropoda</taxon>
        <taxon>Hexapoda</taxon>
        <taxon>Insecta</taxon>
        <taxon>Pterygota</taxon>
        <taxon>Neoptera</taxon>
        <taxon>Endopterygota</taxon>
        <taxon>Lepidoptera</taxon>
        <taxon>Glossata</taxon>
        <taxon>Ditrysia</taxon>
        <taxon>Bombycoidea</taxon>
        <taxon>Lasiocampidae</taxon>
        <taxon>Dendrolimus</taxon>
    </lineage>
</organism>
<name>A0ACC1D7K0_9NEOP</name>
<accession>A0ACC1D7K0</accession>
<keyword evidence="2" id="KW-1185">Reference proteome</keyword>
<protein>
    <submittedName>
        <fullName evidence="1">Uncharacterized protein</fullName>
    </submittedName>
</protein>